<evidence type="ECO:0000313" key="10">
    <source>
        <dbReference type="Proteomes" id="UP000085678"/>
    </source>
</evidence>
<organism evidence="10 11">
    <name type="scientific">Lingula anatina</name>
    <name type="common">Brachiopod</name>
    <name type="synonym">Lingula unguis</name>
    <dbReference type="NCBI Taxonomy" id="7574"/>
    <lineage>
        <taxon>Eukaryota</taxon>
        <taxon>Metazoa</taxon>
        <taxon>Spiralia</taxon>
        <taxon>Lophotrochozoa</taxon>
        <taxon>Brachiopoda</taxon>
        <taxon>Linguliformea</taxon>
        <taxon>Lingulata</taxon>
        <taxon>Lingulida</taxon>
        <taxon>Linguloidea</taxon>
        <taxon>Lingulidae</taxon>
        <taxon>Lingula</taxon>
    </lineage>
</organism>
<dbReference type="STRING" id="7574.A0A1S3ILP8"/>
<reference evidence="11" key="1">
    <citation type="submission" date="2025-08" db="UniProtKB">
        <authorList>
            <consortium name="RefSeq"/>
        </authorList>
    </citation>
    <scope>IDENTIFICATION</scope>
    <source>
        <tissue evidence="11">Gonads</tissue>
    </source>
</reference>
<dbReference type="PRINTS" id="PR00024">
    <property type="entry name" value="HOMEOBOX"/>
</dbReference>
<dbReference type="PRINTS" id="PR00031">
    <property type="entry name" value="HTHREPRESSR"/>
</dbReference>
<dbReference type="SMART" id="SM00389">
    <property type="entry name" value="HOX"/>
    <property type="match status" value="1"/>
</dbReference>
<dbReference type="InterPro" id="IPR017970">
    <property type="entry name" value="Homeobox_CS"/>
</dbReference>
<sequence length="362" mass="39186">MNTESDYTICNLDSHTYIINGSETGAGTGASQIVNGGNQHHASPRPAYPYYPEHTHVSNGGLHVADTGQGTYVNGNHHSAGGGVLDLSHAQGYHAAASSLALAHATLGSAGDYGPQDCQASSRHHPHSHSTQPHHETPTDYASCADFYTGRLLAAPGLSVNPVIVNGQQHHHSPSENGYDTGQYPYPPGHPAHPTPAIGPGHLGNGGYPPPHQQQQCAVSQASESQHHPQQAQDPLPPVTYKWMQVKRSAPKTSPPSTANNTGEQDGNHVNKATKQSTKNYQDYSGNIPNMGRTNFSNKQLTELEKEFHFNKYLTRARRIEIAAALGLNETQVKIWFQNRRMKQKKRMKESQTLPTAAFGAE</sequence>
<evidence type="ECO:0000256" key="5">
    <source>
        <dbReference type="ARBA" id="ARBA00023242"/>
    </source>
</evidence>
<dbReference type="GO" id="GO:0005634">
    <property type="term" value="C:nucleus"/>
    <property type="evidence" value="ECO:0007669"/>
    <property type="project" value="UniProtKB-SubCell"/>
</dbReference>
<dbReference type="KEGG" id="lak:106165484"/>
<evidence type="ECO:0000256" key="2">
    <source>
        <dbReference type="ARBA" id="ARBA00022473"/>
    </source>
</evidence>
<dbReference type="InterPro" id="IPR000047">
    <property type="entry name" value="HTH_motif"/>
</dbReference>
<dbReference type="PROSITE" id="PS00027">
    <property type="entry name" value="HOMEOBOX_1"/>
    <property type="match status" value="1"/>
</dbReference>
<gene>
    <name evidence="11" type="primary">LOC106165484</name>
</gene>
<feature type="region of interest" description="Disordered" evidence="8">
    <location>
        <begin position="165"/>
        <end position="294"/>
    </location>
</feature>
<feature type="domain" description="Homeobox" evidence="9">
    <location>
        <begin position="287"/>
        <end position="347"/>
    </location>
</feature>
<dbReference type="PROSITE" id="PS50071">
    <property type="entry name" value="HOMEOBOX_2"/>
    <property type="match status" value="1"/>
</dbReference>
<dbReference type="InterPro" id="IPR009057">
    <property type="entry name" value="Homeodomain-like_sf"/>
</dbReference>
<dbReference type="InterPro" id="IPR020479">
    <property type="entry name" value="HD_metazoa"/>
</dbReference>
<evidence type="ECO:0000256" key="7">
    <source>
        <dbReference type="RuleBase" id="RU000682"/>
    </source>
</evidence>
<dbReference type="InParanoid" id="A0A1S3ILP8"/>
<dbReference type="GeneID" id="106165484"/>
<dbReference type="AlphaFoldDB" id="A0A1S3ILP8"/>
<dbReference type="RefSeq" id="XP_013399142.1">
    <property type="nucleotide sequence ID" value="XM_013543688.1"/>
</dbReference>
<dbReference type="Gene3D" id="1.10.10.60">
    <property type="entry name" value="Homeodomain-like"/>
    <property type="match status" value="1"/>
</dbReference>
<evidence type="ECO:0000313" key="11">
    <source>
        <dbReference type="RefSeq" id="XP_013399142.1"/>
    </source>
</evidence>
<keyword evidence="5 6" id="KW-0539">Nucleus</keyword>
<feature type="region of interest" description="Disordered" evidence="8">
    <location>
        <begin position="114"/>
        <end position="138"/>
    </location>
</feature>
<evidence type="ECO:0000256" key="1">
    <source>
        <dbReference type="ARBA" id="ARBA00004123"/>
    </source>
</evidence>
<name>A0A1S3ILP8_LINAN</name>
<dbReference type="Pfam" id="PF00046">
    <property type="entry name" value="Homeodomain"/>
    <property type="match status" value="1"/>
</dbReference>
<dbReference type="GO" id="GO:0000981">
    <property type="term" value="F:DNA-binding transcription factor activity, RNA polymerase II-specific"/>
    <property type="evidence" value="ECO:0007669"/>
    <property type="project" value="InterPro"/>
</dbReference>
<dbReference type="SUPFAM" id="SSF46689">
    <property type="entry name" value="Homeodomain-like"/>
    <property type="match status" value="1"/>
</dbReference>
<dbReference type="FunCoup" id="A0A1S3ILP8">
    <property type="interactions" value="21"/>
</dbReference>
<keyword evidence="4 6" id="KW-0371">Homeobox</keyword>
<proteinExistence type="predicted"/>
<feature type="region of interest" description="Disordered" evidence="8">
    <location>
        <begin position="343"/>
        <end position="362"/>
    </location>
</feature>
<evidence type="ECO:0000256" key="3">
    <source>
        <dbReference type="ARBA" id="ARBA00023125"/>
    </source>
</evidence>
<evidence type="ECO:0000256" key="4">
    <source>
        <dbReference type="ARBA" id="ARBA00023155"/>
    </source>
</evidence>
<feature type="compositionally biased region" description="Pro residues" evidence="8">
    <location>
        <begin position="185"/>
        <end position="194"/>
    </location>
</feature>
<evidence type="ECO:0000256" key="6">
    <source>
        <dbReference type="PROSITE-ProRule" id="PRU00108"/>
    </source>
</evidence>
<dbReference type="InterPro" id="IPR001356">
    <property type="entry name" value="HD"/>
</dbReference>
<feature type="compositionally biased region" description="Polar residues" evidence="8">
    <location>
        <begin position="213"/>
        <end position="233"/>
    </location>
</feature>
<comment type="subcellular location">
    <subcellularLocation>
        <location evidence="1 6 7">Nucleus</location>
    </subcellularLocation>
</comment>
<keyword evidence="3 6" id="KW-0238">DNA-binding</keyword>
<feature type="compositionally biased region" description="Polar residues" evidence="8">
    <location>
        <begin position="271"/>
        <end position="294"/>
    </location>
</feature>
<keyword evidence="2" id="KW-0217">Developmental protein</keyword>
<feature type="DNA-binding region" description="Homeobox" evidence="6">
    <location>
        <begin position="289"/>
        <end position="348"/>
    </location>
</feature>
<dbReference type="PANTHER" id="PTHR45946:SF4">
    <property type="entry name" value="HOMEOBOX PROTEIN ROUGH-RELATED"/>
    <property type="match status" value="1"/>
</dbReference>
<evidence type="ECO:0000259" key="9">
    <source>
        <dbReference type="PROSITE" id="PS50071"/>
    </source>
</evidence>
<evidence type="ECO:0000256" key="8">
    <source>
        <dbReference type="SAM" id="MobiDB-lite"/>
    </source>
</evidence>
<dbReference type="CDD" id="cd00086">
    <property type="entry name" value="homeodomain"/>
    <property type="match status" value="1"/>
</dbReference>
<dbReference type="PANTHER" id="PTHR45946">
    <property type="entry name" value="HOMEOBOX PROTEIN ROUGH-RELATED"/>
    <property type="match status" value="1"/>
</dbReference>
<dbReference type="Proteomes" id="UP000085678">
    <property type="component" value="Unplaced"/>
</dbReference>
<accession>A0A1S3ILP8</accession>
<feature type="compositionally biased region" description="Polar residues" evidence="8">
    <location>
        <begin position="251"/>
        <end position="265"/>
    </location>
</feature>
<dbReference type="OMA" id="ESDYTIC"/>
<dbReference type="GO" id="GO:0000978">
    <property type="term" value="F:RNA polymerase II cis-regulatory region sequence-specific DNA binding"/>
    <property type="evidence" value="ECO:0007669"/>
    <property type="project" value="TreeGrafter"/>
</dbReference>
<keyword evidence="10" id="KW-1185">Reference proteome</keyword>
<dbReference type="InterPro" id="IPR046327">
    <property type="entry name" value="HXA1/B1/D1"/>
</dbReference>
<protein>
    <submittedName>
        <fullName evidence="11">Homeobox protein Hox-A1 isoform X1</fullName>
    </submittedName>
</protein>
<dbReference type="OrthoDB" id="6159439at2759"/>